<feature type="compositionally biased region" description="Low complexity" evidence="1">
    <location>
        <begin position="183"/>
        <end position="216"/>
    </location>
</feature>
<proteinExistence type="predicted"/>
<dbReference type="RefSeq" id="WP_124842456.1">
    <property type="nucleotide sequence ID" value="NZ_RQZG01000001.1"/>
</dbReference>
<organism evidence="3 4">
    <name type="scientific">Arachnia propionica</name>
    <dbReference type="NCBI Taxonomy" id="1750"/>
    <lineage>
        <taxon>Bacteria</taxon>
        <taxon>Bacillati</taxon>
        <taxon>Actinomycetota</taxon>
        <taxon>Actinomycetes</taxon>
        <taxon>Propionibacteriales</taxon>
        <taxon>Propionibacteriaceae</taxon>
        <taxon>Arachnia</taxon>
    </lineage>
</organism>
<dbReference type="EMBL" id="RQZG01000001">
    <property type="protein sequence ID" value="RRD07337.1"/>
    <property type="molecule type" value="Genomic_DNA"/>
</dbReference>
<feature type="transmembrane region" description="Helical" evidence="2">
    <location>
        <begin position="95"/>
        <end position="117"/>
    </location>
</feature>
<evidence type="ECO:0000256" key="1">
    <source>
        <dbReference type="SAM" id="MobiDB-lite"/>
    </source>
</evidence>
<keyword evidence="2" id="KW-1133">Transmembrane helix</keyword>
<keyword evidence="2" id="KW-0812">Transmembrane</keyword>
<feature type="region of interest" description="Disordered" evidence="1">
    <location>
        <begin position="172"/>
        <end position="216"/>
    </location>
</feature>
<name>A0A3P1TD11_9ACTN</name>
<dbReference type="AlphaFoldDB" id="A0A3P1TD11"/>
<comment type="caution">
    <text evidence="3">The sequence shown here is derived from an EMBL/GenBank/DDBJ whole genome shotgun (WGS) entry which is preliminary data.</text>
</comment>
<feature type="compositionally biased region" description="Low complexity" evidence="1">
    <location>
        <begin position="1"/>
        <end position="11"/>
    </location>
</feature>
<dbReference type="Proteomes" id="UP000280819">
    <property type="component" value="Unassembled WGS sequence"/>
</dbReference>
<accession>A0A3P1TD11</accession>
<keyword evidence="2" id="KW-0472">Membrane</keyword>
<gene>
    <name evidence="3" type="ORF">EII34_02300</name>
</gene>
<evidence type="ECO:0000313" key="4">
    <source>
        <dbReference type="Proteomes" id="UP000280819"/>
    </source>
</evidence>
<protein>
    <submittedName>
        <fullName evidence="3">Uncharacterized protein</fullName>
    </submittedName>
</protein>
<feature type="transmembrane region" description="Helical" evidence="2">
    <location>
        <begin position="137"/>
        <end position="161"/>
    </location>
</feature>
<sequence>MSTQPQYQMPYGGPPQPPGGPTPAAPVGAFIGLGGALLAIIGSCGTWVSASFLGQTLEVSGLDQDGDGRLTLVLAIVAVALLALGAFLPALKNQIWPPIVVLVAGVLILLILLINLINGAKVIGDANKYGASISPGWGVILLLIGTLVFLAGAVVQLVLILKAKRGPALPGQPFPAGPQGHMPAQQPYVGQPPQQYGSPQHGQHPPQHPGQQPWQG</sequence>
<evidence type="ECO:0000313" key="3">
    <source>
        <dbReference type="EMBL" id="RRD07337.1"/>
    </source>
</evidence>
<feature type="transmembrane region" description="Helical" evidence="2">
    <location>
        <begin position="27"/>
        <end position="50"/>
    </location>
</feature>
<feature type="region of interest" description="Disordered" evidence="1">
    <location>
        <begin position="1"/>
        <end position="20"/>
    </location>
</feature>
<feature type="transmembrane region" description="Helical" evidence="2">
    <location>
        <begin position="70"/>
        <end position="88"/>
    </location>
</feature>
<evidence type="ECO:0000256" key="2">
    <source>
        <dbReference type="SAM" id="Phobius"/>
    </source>
</evidence>
<reference evidence="3 4" key="1">
    <citation type="submission" date="2018-11" db="EMBL/GenBank/DDBJ databases">
        <title>Genomes From Bacteria Associated with the Canine Oral Cavity: a Test Case for Automated Genome-Based Taxonomic Assignment.</title>
        <authorList>
            <person name="Coil D.A."/>
            <person name="Jospin G."/>
            <person name="Darling A.E."/>
            <person name="Wallis C."/>
            <person name="Davis I.J."/>
            <person name="Harris S."/>
            <person name="Eisen J.A."/>
            <person name="Holcombe L.J."/>
            <person name="O'Flynn C."/>
        </authorList>
    </citation>
    <scope>NUCLEOTIDE SEQUENCE [LARGE SCALE GENOMIC DNA]</scope>
    <source>
        <strain evidence="3 4">OH887_COT-365</strain>
    </source>
</reference>